<dbReference type="SUPFAM" id="SSF111369">
    <property type="entry name" value="HlyD-like secretion proteins"/>
    <property type="match status" value="1"/>
</dbReference>
<feature type="domain" description="CusB-like beta-barrel" evidence="3">
    <location>
        <begin position="224"/>
        <end position="296"/>
    </location>
</feature>
<dbReference type="AlphaFoldDB" id="A0A222FNA4"/>
<dbReference type="Proteomes" id="UP000202440">
    <property type="component" value="Chromosome"/>
</dbReference>
<sequence length="378" mass="40036">MFGVGEFCVCRHGGCASAGHTSADHQSNQPINRGKGMQFPLLRTFSLAVALASGAVVAAERPPMPVEAQVVNATTVTRAIEMVGSLSADESVTISAEVAGRISKINFQEGQSVKAGDLLFTLDSSIERAQLAQAQASKRLNELEYRRASELLKKNVGSATDRDAALAKLKIDEAEVELARERVAKMTLTAPFDGTLGLRQVSVGKYVSPGEALVPLVATNPIKLEFRVPEVYVRDLSEGLSVNARVDALPGETFSGEIYAISPEVDVNGRSFKVLASIANDDGRLKPGLFARVELTLANIDSALMVKEEALVPQGRAQLIYKLVDGKVQINPVTVGLRKQGEVQILDGVAAGDVVVTAGQMKLQPGAAAAAINLPQPQ</sequence>
<dbReference type="Gene3D" id="2.40.50.100">
    <property type="match status" value="1"/>
</dbReference>
<evidence type="ECO:0000259" key="2">
    <source>
        <dbReference type="Pfam" id="PF25917"/>
    </source>
</evidence>
<gene>
    <name evidence="4" type="ORF">CHH28_15800</name>
</gene>
<protein>
    <submittedName>
        <fullName evidence="4">Efflux transporter periplasmic adaptor subunit</fullName>
    </submittedName>
</protein>
<dbReference type="Pfam" id="PF25954">
    <property type="entry name" value="Beta-barrel_RND_2"/>
    <property type="match status" value="1"/>
</dbReference>
<evidence type="ECO:0000256" key="1">
    <source>
        <dbReference type="ARBA" id="ARBA00009477"/>
    </source>
</evidence>
<accession>A0A222FNA4</accession>
<dbReference type="Gene3D" id="2.40.420.20">
    <property type="match status" value="1"/>
</dbReference>
<evidence type="ECO:0000313" key="5">
    <source>
        <dbReference type="Proteomes" id="UP000202440"/>
    </source>
</evidence>
<proteinExistence type="inferred from homology"/>
<dbReference type="Gene3D" id="2.40.30.170">
    <property type="match status" value="1"/>
</dbReference>
<feature type="domain" description="Multidrug resistance protein MdtA-like barrel-sandwich hybrid" evidence="2">
    <location>
        <begin position="91"/>
        <end position="214"/>
    </location>
</feature>
<dbReference type="InterPro" id="IPR058625">
    <property type="entry name" value="MdtA-like_BSH"/>
</dbReference>
<reference evidence="4 5" key="1">
    <citation type="submission" date="2017-07" db="EMBL/GenBank/DDBJ databases">
        <title>Annotated genome sequence of Bacterioplanes sanyensis isolated from Red Sea.</title>
        <authorList>
            <person name="Rehman Z.U."/>
        </authorList>
    </citation>
    <scope>NUCLEOTIDE SEQUENCE [LARGE SCALE GENOMIC DNA]</scope>
    <source>
        <strain evidence="4 5">NV9</strain>
    </source>
</reference>
<dbReference type="EMBL" id="CP022530">
    <property type="protein sequence ID" value="ASP40046.1"/>
    <property type="molecule type" value="Genomic_DNA"/>
</dbReference>
<keyword evidence="5" id="KW-1185">Reference proteome</keyword>
<evidence type="ECO:0000259" key="3">
    <source>
        <dbReference type="Pfam" id="PF25954"/>
    </source>
</evidence>
<dbReference type="Pfam" id="PF25917">
    <property type="entry name" value="BSH_RND"/>
    <property type="match status" value="1"/>
</dbReference>
<organism evidence="4 5">
    <name type="scientific">Bacterioplanes sanyensis</name>
    <dbReference type="NCBI Taxonomy" id="1249553"/>
    <lineage>
        <taxon>Bacteria</taxon>
        <taxon>Pseudomonadati</taxon>
        <taxon>Pseudomonadota</taxon>
        <taxon>Gammaproteobacteria</taxon>
        <taxon>Oceanospirillales</taxon>
        <taxon>Oceanospirillaceae</taxon>
        <taxon>Bacterioplanes</taxon>
    </lineage>
</organism>
<dbReference type="GO" id="GO:1990281">
    <property type="term" value="C:efflux pump complex"/>
    <property type="evidence" value="ECO:0007669"/>
    <property type="project" value="TreeGrafter"/>
</dbReference>
<dbReference type="GO" id="GO:0015562">
    <property type="term" value="F:efflux transmembrane transporter activity"/>
    <property type="evidence" value="ECO:0007669"/>
    <property type="project" value="TreeGrafter"/>
</dbReference>
<comment type="similarity">
    <text evidence="1">Belongs to the membrane fusion protein (MFP) (TC 8.A.1) family.</text>
</comment>
<dbReference type="KEGG" id="bsan:CHH28_15800"/>
<dbReference type="NCBIfam" id="TIGR01730">
    <property type="entry name" value="RND_mfp"/>
    <property type="match status" value="1"/>
</dbReference>
<dbReference type="FunFam" id="2.40.30.170:FF:000010">
    <property type="entry name" value="Efflux RND transporter periplasmic adaptor subunit"/>
    <property type="match status" value="1"/>
</dbReference>
<dbReference type="InterPro" id="IPR058792">
    <property type="entry name" value="Beta-barrel_RND_2"/>
</dbReference>
<dbReference type="Gene3D" id="1.10.287.470">
    <property type="entry name" value="Helix hairpin bin"/>
    <property type="match status" value="1"/>
</dbReference>
<name>A0A222FNA4_9GAMM</name>
<dbReference type="InterPro" id="IPR006143">
    <property type="entry name" value="RND_pump_MFP"/>
</dbReference>
<dbReference type="PANTHER" id="PTHR30469:SF11">
    <property type="entry name" value="BLL4320 PROTEIN"/>
    <property type="match status" value="1"/>
</dbReference>
<dbReference type="PANTHER" id="PTHR30469">
    <property type="entry name" value="MULTIDRUG RESISTANCE PROTEIN MDTA"/>
    <property type="match status" value="1"/>
</dbReference>
<evidence type="ECO:0000313" key="4">
    <source>
        <dbReference type="EMBL" id="ASP40046.1"/>
    </source>
</evidence>